<feature type="domain" description="J" evidence="3">
    <location>
        <begin position="5"/>
        <end position="68"/>
    </location>
</feature>
<evidence type="ECO:0000256" key="1">
    <source>
        <dbReference type="ARBA" id="ARBA00023186"/>
    </source>
</evidence>
<dbReference type="EMBL" id="QKUF01000024">
    <property type="protein sequence ID" value="PZW23967.1"/>
    <property type="molecule type" value="Genomic_DNA"/>
</dbReference>
<reference evidence="4 5" key="1">
    <citation type="submission" date="2018-06" db="EMBL/GenBank/DDBJ databases">
        <title>Genomic Encyclopedia of Archaeal and Bacterial Type Strains, Phase II (KMG-II): from individual species to whole genera.</title>
        <authorList>
            <person name="Goeker M."/>
        </authorList>
    </citation>
    <scope>NUCLEOTIDE SEQUENCE [LARGE SCALE GENOMIC DNA]</scope>
    <source>
        <strain evidence="4 5">ATCC BAA-1881</strain>
    </source>
</reference>
<keyword evidence="4" id="KW-0238">DNA-binding</keyword>
<evidence type="ECO:0000313" key="4">
    <source>
        <dbReference type="EMBL" id="PZW23967.1"/>
    </source>
</evidence>
<dbReference type="InterPro" id="IPR001623">
    <property type="entry name" value="DnaJ_domain"/>
</dbReference>
<dbReference type="AlphaFoldDB" id="A0A326U0Q4"/>
<dbReference type="InterPro" id="IPR051938">
    <property type="entry name" value="Apopto_cytoskel_mod"/>
</dbReference>
<keyword evidence="2" id="KW-0175">Coiled coil</keyword>
<dbReference type="PROSITE" id="PS50076">
    <property type="entry name" value="DNAJ_2"/>
    <property type="match status" value="1"/>
</dbReference>
<comment type="caution">
    <text evidence="4">The sequence shown here is derived from an EMBL/GenBank/DDBJ whole genome shotgun (WGS) entry which is preliminary data.</text>
</comment>
<dbReference type="PRINTS" id="PR00625">
    <property type="entry name" value="JDOMAIN"/>
</dbReference>
<accession>A0A326U0Q4</accession>
<keyword evidence="1" id="KW-0143">Chaperone</keyword>
<proteinExistence type="predicted"/>
<dbReference type="SMART" id="SM00271">
    <property type="entry name" value="DnaJ"/>
    <property type="match status" value="1"/>
</dbReference>
<dbReference type="RefSeq" id="WP_170142871.1">
    <property type="nucleotide sequence ID" value="NZ_BIFX01000001.1"/>
</dbReference>
<dbReference type="SUPFAM" id="SSF46565">
    <property type="entry name" value="Chaperone J-domain"/>
    <property type="match status" value="1"/>
</dbReference>
<dbReference type="InterPro" id="IPR036869">
    <property type="entry name" value="J_dom_sf"/>
</dbReference>
<dbReference type="GO" id="GO:0003677">
    <property type="term" value="F:DNA binding"/>
    <property type="evidence" value="ECO:0007669"/>
    <property type="project" value="UniProtKB-KW"/>
</dbReference>
<evidence type="ECO:0000259" key="3">
    <source>
        <dbReference type="PROSITE" id="PS50076"/>
    </source>
</evidence>
<keyword evidence="5" id="KW-1185">Reference proteome</keyword>
<dbReference type="Gene3D" id="1.10.287.110">
    <property type="entry name" value="DnaJ domain"/>
    <property type="match status" value="1"/>
</dbReference>
<dbReference type="Proteomes" id="UP000248806">
    <property type="component" value="Unassembled WGS sequence"/>
</dbReference>
<gene>
    <name evidence="4" type="ORF">EI42_04892</name>
</gene>
<dbReference type="PANTHER" id="PTHR44145">
    <property type="entry name" value="DNAJ HOMOLOG SUBFAMILY A MEMBER 3, MITOCHONDRIAL"/>
    <property type="match status" value="1"/>
</dbReference>
<evidence type="ECO:0000313" key="5">
    <source>
        <dbReference type="Proteomes" id="UP000248806"/>
    </source>
</evidence>
<dbReference type="Pfam" id="PF00226">
    <property type="entry name" value="DnaJ"/>
    <property type="match status" value="1"/>
</dbReference>
<evidence type="ECO:0000256" key="2">
    <source>
        <dbReference type="SAM" id="Coils"/>
    </source>
</evidence>
<feature type="coiled-coil region" evidence="2">
    <location>
        <begin position="38"/>
        <end position="65"/>
    </location>
</feature>
<organism evidence="4 5">
    <name type="scientific">Thermosporothrix hazakensis</name>
    <dbReference type="NCBI Taxonomy" id="644383"/>
    <lineage>
        <taxon>Bacteria</taxon>
        <taxon>Bacillati</taxon>
        <taxon>Chloroflexota</taxon>
        <taxon>Ktedonobacteria</taxon>
        <taxon>Ktedonobacterales</taxon>
        <taxon>Thermosporotrichaceae</taxon>
        <taxon>Thermosporothrix</taxon>
    </lineage>
</organism>
<name>A0A326U0Q4_THEHA</name>
<dbReference type="CDD" id="cd06257">
    <property type="entry name" value="DnaJ"/>
    <property type="match status" value="1"/>
</dbReference>
<protein>
    <submittedName>
        <fullName evidence="4">Curved DNA-binding protein</fullName>
    </submittedName>
</protein>
<dbReference type="PANTHER" id="PTHR44145:SF3">
    <property type="entry name" value="DNAJ HOMOLOG SUBFAMILY A MEMBER 3, MITOCHONDRIAL"/>
    <property type="match status" value="1"/>
</dbReference>
<sequence>MALKDFYAILGVPRTATQEEIRLRYRTLVRQYHPDLNKEASDNRIKELNEAYDTLGNEAKRARYDIEFLEEMRYRLLREEIRRRKEAARNKQKMTWKQGFSGFFRELKKEMR</sequence>